<dbReference type="AlphaFoldDB" id="A0A9D3YTQ1"/>
<organism evidence="1 2">
    <name type="scientific">Dreissena polymorpha</name>
    <name type="common">Zebra mussel</name>
    <name type="synonym">Mytilus polymorpha</name>
    <dbReference type="NCBI Taxonomy" id="45954"/>
    <lineage>
        <taxon>Eukaryota</taxon>
        <taxon>Metazoa</taxon>
        <taxon>Spiralia</taxon>
        <taxon>Lophotrochozoa</taxon>
        <taxon>Mollusca</taxon>
        <taxon>Bivalvia</taxon>
        <taxon>Autobranchia</taxon>
        <taxon>Heteroconchia</taxon>
        <taxon>Euheterodonta</taxon>
        <taxon>Imparidentia</taxon>
        <taxon>Neoheterodontei</taxon>
        <taxon>Myida</taxon>
        <taxon>Dreissenoidea</taxon>
        <taxon>Dreissenidae</taxon>
        <taxon>Dreissena</taxon>
    </lineage>
</organism>
<gene>
    <name evidence="1" type="ORF">DPMN_080346</name>
</gene>
<name>A0A9D3YTQ1_DREPO</name>
<keyword evidence="2" id="KW-1185">Reference proteome</keyword>
<comment type="caution">
    <text evidence="1">The sequence shown here is derived from an EMBL/GenBank/DDBJ whole genome shotgun (WGS) entry which is preliminary data.</text>
</comment>
<reference evidence="1" key="1">
    <citation type="journal article" date="2019" name="bioRxiv">
        <title>The Genome of the Zebra Mussel, Dreissena polymorpha: A Resource for Invasive Species Research.</title>
        <authorList>
            <person name="McCartney M.A."/>
            <person name="Auch B."/>
            <person name="Kono T."/>
            <person name="Mallez S."/>
            <person name="Zhang Y."/>
            <person name="Obille A."/>
            <person name="Becker A."/>
            <person name="Abrahante J.E."/>
            <person name="Garbe J."/>
            <person name="Badalamenti J.P."/>
            <person name="Herman A."/>
            <person name="Mangelson H."/>
            <person name="Liachko I."/>
            <person name="Sullivan S."/>
            <person name="Sone E.D."/>
            <person name="Koren S."/>
            <person name="Silverstein K.A.T."/>
            <person name="Beckman K.B."/>
            <person name="Gohl D.M."/>
        </authorList>
    </citation>
    <scope>NUCLEOTIDE SEQUENCE</scope>
    <source>
        <strain evidence="1">Duluth1</strain>
        <tissue evidence="1">Whole animal</tissue>
    </source>
</reference>
<dbReference type="Proteomes" id="UP000828390">
    <property type="component" value="Unassembled WGS sequence"/>
</dbReference>
<evidence type="ECO:0000313" key="2">
    <source>
        <dbReference type="Proteomes" id="UP000828390"/>
    </source>
</evidence>
<proteinExistence type="predicted"/>
<evidence type="ECO:0000313" key="1">
    <source>
        <dbReference type="EMBL" id="KAH3705278.1"/>
    </source>
</evidence>
<reference evidence="1" key="2">
    <citation type="submission" date="2020-11" db="EMBL/GenBank/DDBJ databases">
        <authorList>
            <person name="McCartney M.A."/>
            <person name="Auch B."/>
            <person name="Kono T."/>
            <person name="Mallez S."/>
            <person name="Becker A."/>
            <person name="Gohl D.M."/>
            <person name="Silverstein K.A.T."/>
            <person name="Koren S."/>
            <person name="Bechman K.B."/>
            <person name="Herman A."/>
            <person name="Abrahante J.E."/>
            <person name="Garbe J."/>
        </authorList>
    </citation>
    <scope>NUCLEOTIDE SEQUENCE</scope>
    <source>
        <strain evidence="1">Duluth1</strain>
        <tissue evidence="1">Whole animal</tissue>
    </source>
</reference>
<dbReference type="EMBL" id="JAIWYP010000015">
    <property type="protein sequence ID" value="KAH3705278.1"/>
    <property type="molecule type" value="Genomic_DNA"/>
</dbReference>
<protein>
    <submittedName>
        <fullName evidence="1">Uncharacterized protein</fullName>
    </submittedName>
</protein>
<accession>A0A9D3YTQ1</accession>
<sequence>MPYFITPEMISMHYGNMEEETEWERRLQALRHKHNISQASMNHYKVGERTTTKIVQNHYKVGVKPLQSRCKTTTN</sequence>